<dbReference type="Proteomes" id="UP000002640">
    <property type="component" value="Unassembled WGS sequence"/>
</dbReference>
<feature type="repeat" description="ANK" evidence="1">
    <location>
        <begin position="264"/>
        <end position="296"/>
    </location>
</feature>
<gene>
    <name evidence="7" type="ORF">PHYSODRAFT_308616</name>
</gene>
<feature type="coiled-coil region" evidence="3">
    <location>
        <begin position="914"/>
        <end position="941"/>
    </location>
</feature>
<keyword evidence="2" id="KW-0479">Metal-binding</keyword>
<dbReference type="PANTHER" id="PTHR24183:SF1">
    <property type="entry name" value="FIBRONECTIN TYPE 3 AND ANKYRIN REPEAT DOMAINS PROTEIN 1"/>
    <property type="match status" value="1"/>
</dbReference>
<feature type="region of interest" description="Disordered" evidence="4">
    <location>
        <begin position="558"/>
        <end position="595"/>
    </location>
</feature>
<dbReference type="PROSITE" id="PS50297">
    <property type="entry name" value="ANK_REP_REGION"/>
    <property type="match status" value="3"/>
</dbReference>
<feature type="domain" description="B box-type" evidence="5">
    <location>
        <begin position="643"/>
        <end position="689"/>
    </location>
</feature>
<dbReference type="SUPFAM" id="SSF48097">
    <property type="entry name" value="Regulator of G-protein signaling, RGS"/>
    <property type="match status" value="1"/>
</dbReference>
<feature type="compositionally biased region" description="Basic and acidic residues" evidence="4">
    <location>
        <begin position="21"/>
        <end position="33"/>
    </location>
</feature>
<dbReference type="PROSITE" id="PS50119">
    <property type="entry name" value="ZF_BBOX"/>
    <property type="match status" value="1"/>
</dbReference>
<dbReference type="SMART" id="SM00315">
    <property type="entry name" value="RGS"/>
    <property type="match status" value="1"/>
</dbReference>
<feature type="domain" description="RGS" evidence="6">
    <location>
        <begin position="942"/>
        <end position="1048"/>
    </location>
</feature>
<dbReference type="SUPFAM" id="SSF48452">
    <property type="entry name" value="TPR-like"/>
    <property type="match status" value="1"/>
</dbReference>
<proteinExistence type="predicted"/>
<dbReference type="Gene3D" id="1.25.40.20">
    <property type="entry name" value="Ankyrin repeat-containing domain"/>
    <property type="match status" value="2"/>
</dbReference>
<dbReference type="GeneID" id="20643054"/>
<dbReference type="InterPro" id="IPR016137">
    <property type="entry name" value="RGS"/>
</dbReference>
<keyword evidence="3" id="KW-0175">Coiled coil</keyword>
<feature type="repeat" description="ANK" evidence="1">
    <location>
        <begin position="297"/>
        <end position="329"/>
    </location>
</feature>
<dbReference type="EMBL" id="JH159151">
    <property type="protein sequence ID" value="EGZ27229.1"/>
    <property type="molecule type" value="Genomic_DNA"/>
</dbReference>
<feature type="repeat" description="ANK" evidence="1">
    <location>
        <begin position="456"/>
        <end position="488"/>
    </location>
</feature>
<dbReference type="Gene3D" id="1.10.167.10">
    <property type="entry name" value="Regulator of G-protein Signalling 4, domain 2"/>
    <property type="match status" value="1"/>
</dbReference>
<evidence type="ECO:0000256" key="3">
    <source>
        <dbReference type="SAM" id="Coils"/>
    </source>
</evidence>
<feature type="repeat" description="ANK" evidence="1">
    <location>
        <begin position="198"/>
        <end position="230"/>
    </location>
</feature>
<dbReference type="InParanoid" id="G4YP95"/>
<name>G4YP95_PHYSP</name>
<organism evidence="7 8">
    <name type="scientific">Phytophthora sojae (strain P6497)</name>
    <name type="common">Soybean stem and root rot agent</name>
    <name type="synonym">Phytophthora megasperma f. sp. glycines</name>
    <dbReference type="NCBI Taxonomy" id="1094619"/>
    <lineage>
        <taxon>Eukaryota</taxon>
        <taxon>Sar</taxon>
        <taxon>Stramenopiles</taxon>
        <taxon>Oomycota</taxon>
        <taxon>Peronosporomycetes</taxon>
        <taxon>Peronosporales</taxon>
        <taxon>Peronosporaceae</taxon>
        <taxon>Phytophthora</taxon>
    </lineage>
</organism>
<evidence type="ECO:0000256" key="1">
    <source>
        <dbReference type="PROSITE-ProRule" id="PRU00023"/>
    </source>
</evidence>
<accession>G4YP95</accession>
<feature type="region of interest" description="Disordered" evidence="4">
    <location>
        <begin position="1"/>
        <end position="33"/>
    </location>
</feature>
<keyword evidence="8" id="KW-1185">Reference proteome</keyword>
<dbReference type="InterPro" id="IPR036305">
    <property type="entry name" value="RGS_sf"/>
</dbReference>
<evidence type="ECO:0000259" key="5">
    <source>
        <dbReference type="PROSITE" id="PS50119"/>
    </source>
</evidence>
<dbReference type="Pfam" id="PF00615">
    <property type="entry name" value="RGS"/>
    <property type="match status" value="1"/>
</dbReference>
<dbReference type="PROSITE" id="PS50132">
    <property type="entry name" value="RGS"/>
    <property type="match status" value="1"/>
</dbReference>
<dbReference type="InterPro" id="IPR011990">
    <property type="entry name" value="TPR-like_helical_dom_sf"/>
</dbReference>
<keyword evidence="1" id="KW-0040">ANK repeat</keyword>
<dbReference type="GO" id="GO:0008270">
    <property type="term" value="F:zinc ion binding"/>
    <property type="evidence" value="ECO:0007669"/>
    <property type="project" value="UniProtKB-KW"/>
</dbReference>
<dbReference type="CDD" id="cd19757">
    <property type="entry name" value="Bbox1"/>
    <property type="match status" value="1"/>
</dbReference>
<evidence type="ECO:0000313" key="7">
    <source>
        <dbReference type="EMBL" id="EGZ27229.1"/>
    </source>
</evidence>
<dbReference type="PANTHER" id="PTHR24183">
    <property type="entry name" value="FIBRONECTIN TYPE 3 AND ANKYRIN REPEAT DOMAINS PROTEIN 1"/>
    <property type="match status" value="1"/>
</dbReference>
<feature type="compositionally biased region" description="Basic and acidic residues" evidence="4">
    <location>
        <begin position="1"/>
        <end position="14"/>
    </location>
</feature>
<dbReference type="AlphaFoldDB" id="G4YP95"/>
<protein>
    <submittedName>
        <fullName evidence="7">Uncharacterized protein</fullName>
    </submittedName>
</protein>
<dbReference type="InterPro" id="IPR044926">
    <property type="entry name" value="RGS_subdomain_2"/>
</dbReference>
<dbReference type="InterPro" id="IPR036770">
    <property type="entry name" value="Ankyrin_rpt-contain_sf"/>
</dbReference>
<feature type="compositionally biased region" description="Acidic residues" evidence="4">
    <location>
        <begin position="576"/>
        <end position="586"/>
    </location>
</feature>
<dbReference type="InterPro" id="IPR000315">
    <property type="entry name" value="Znf_B-box"/>
</dbReference>
<evidence type="ECO:0000259" key="6">
    <source>
        <dbReference type="PROSITE" id="PS50132"/>
    </source>
</evidence>
<evidence type="ECO:0000313" key="8">
    <source>
        <dbReference type="Proteomes" id="UP000002640"/>
    </source>
</evidence>
<dbReference type="KEGG" id="psoj:PHYSODRAFT_308616"/>
<evidence type="ECO:0000256" key="4">
    <source>
        <dbReference type="SAM" id="MobiDB-lite"/>
    </source>
</evidence>
<evidence type="ECO:0000256" key="2">
    <source>
        <dbReference type="PROSITE-ProRule" id="PRU00024"/>
    </source>
</evidence>
<dbReference type="SMR" id="G4YP95"/>
<dbReference type="Pfam" id="PF12796">
    <property type="entry name" value="Ank_2"/>
    <property type="match status" value="2"/>
</dbReference>
<dbReference type="CDD" id="cd07440">
    <property type="entry name" value="RGS"/>
    <property type="match status" value="1"/>
</dbReference>
<dbReference type="OMA" id="FHIDNME"/>
<dbReference type="SUPFAM" id="SSF48403">
    <property type="entry name" value="Ankyrin repeat"/>
    <property type="match status" value="2"/>
</dbReference>
<keyword evidence="2" id="KW-0862">Zinc</keyword>
<dbReference type="PROSITE" id="PS50088">
    <property type="entry name" value="ANK_REPEAT"/>
    <property type="match status" value="4"/>
</dbReference>
<dbReference type="GO" id="GO:0005634">
    <property type="term" value="C:nucleus"/>
    <property type="evidence" value="ECO:0007669"/>
    <property type="project" value="TreeGrafter"/>
</dbReference>
<reference evidence="7 8" key="1">
    <citation type="journal article" date="2006" name="Science">
        <title>Phytophthora genome sequences uncover evolutionary origins and mechanisms of pathogenesis.</title>
        <authorList>
            <person name="Tyler B.M."/>
            <person name="Tripathy S."/>
            <person name="Zhang X."/>
            <person name="Dehal P."/>
            <person name="Jiang R.H."/>
            <person name="Aerts A."/>
            <person name="Arredondo F.D."/>
            <person name="Baxter L."/>
            <person name="Bensasson D."/>
            <person name="Beynon J.L."/>
            <person name="Chapman J."/>
            <person name="Damasceno C.M."/>
            <person name="Dorrance A.E."/>
            <person name="Dou D."/>
            <person name="Dickerman A.W."/>
            <person name="Dubchak I.L."/>
            <person name="Garbelotto M."/>
            <person name="Gijzen M."/>
            <person name="Gordon S.G."/>
            <person name="Govers F."/>
            <person name="Grunwald N.J."/>
            <person name="Huang W."/>
            <person name="Ivors K.L."/>
            <person name="Jones R.W."/>
            <person name="Kamoun S."/>
            <person name="Krampis K."/>
            <person name="Lamour K.H."/>
            <person name="Lee M.K."/>
            <person name="McDonald W.H."/>
            <person name="Medina M."/>
            <person name="Meijer H.J."/>
            <person name="Nordberg E.K."/>
            <person name="Maclean D.J."/>
            <person name="Ospina-Giraldo M.D."/>
            <person name="Morris P.F."/>
            <person name="Phuntumart V."/>
            <person name="Putnam N.H."/>
            <person name="Rash S."/>
            <person name="Rose J.K."/>
            <person name="Sakihama Y."/>
            <person name="Salamov A.A."/>
            <person name="Savidor A."/>
            <person name="Scheuring C.F."/>
            <person name="Smith B.M."/>
            <person name="Sobral B.W."/>
            <person name="Terry A."/>
            <person name="Torto-Alalibo T.A."/>
            <person name="Win J."/>
            <person name="Xu Z."/>
            <person name="Zhang H."/>
            <person name="Grigoriev I.V."/>
            <person name="Rokhsar D.S."/>
            <person name="Boore J.L."/>
        </authorList>
    </citation>
    <scope>NUCLEOTIDE SEQUENCE [LARGE SCALE GENOMIC DNA]</scope>
    <source>
        <strain evidence="7 8">P6497</strain>
    </source>
</reference>
<keyword evidence="2" id="KW-0863">Zinc-finger</keyword>
<dbReference type="RefSeq" id="XP_009514504.1">
    <property type="nucleotide sequence ID" value="XM_009516209.1"/>
</dbReference>
<dbReference type="Gene3D" id="1.25.40.10">
    <property type="entry name" value="Tetratricopeptide repeat domain"/>
    <property type="match status" value="1"/>
</dbReference>
<dbReference type="SMART" id="SM00248">
    <property type="entry name" value="ANK"/>
    <property type="match status" value="7"/>
</dbReference>
<dbReference type="InterPro" id="IPR002110">
    <property type="entry name" value="Ankyrin_rpt"/>
</dbReference>
<sequence>MEWLEAHARLEQKRKAAVRRQQRELQRKKREAEARERELQKLAARCREMEEEEKLSVTMEAWYRDKEERKRLEAQRLEDLKLYATISRTRKKMLELGLSLSTPGAAGLQRLRLLEARIAEKELALKKSHEAKIRLNALPAKRNKLSQLMHSFFASSVRKKVEHAVYHQHWDRLVPLFDPATASSGNRSPELLNHESENGFTPVLVAIFKGKLRVLRQLLELGASPNTETKGGITPLLAVVMTGDIVALSILVEFKVDLNHETKNNINAVLLAADKGREEILRALLEHGANVDGVNAVGRSTLIQAAISGNVDLFRILSAYGASKELRDRDGKAALDWAIQLRNSAIVSILNSSIASANLLAQLKAEDEEEDGEVLSSLSTNRVLRQKRRAEMHKVMHNIDLVRIRELLSSEDFQLSPNYEDAKGNTPLLVVCSSGTYADVVFCLKSHCIATHQNREGINALMIACKRGDVAMMELLMKSGCSLSTRDFSGHDAFYYLNSYDHPDLAIEYTMKHRARGNSDNNSIPALALGNIAPSMSFLKSEYSISLAQADISLSLEGASDDSSRSVDETASVQLDQDEDESEEQGNNDPAIRKWGIRQETLKRDKHRLKLYEKERARILAARVRGRRNGLIAPLPSDPAGRLKFPTCDNCQQSRGRKHCPSCDQVLCDKCNARLHELAHRRHHQYEELTPELYVGHERLVVAQTNQENSLQYAVVKSVDCVAEMRSLILGDDPVPYTVVSPSSVDPEVEKYQRKQRIAKEKAISQMQINVPVAAAKHAAQAGEETVYSQPAELELAALYTTQKKYDKARELLAQVNKLVTDSLGILHPTMLKVAIGKARILQCITTMQEALSLFESVLPLDHKDTLMATVMLLQSLDAMERYHEAVQACRHQLDEFISKREMADMGKEDLVTLEKMEQERRRLEQLANESEKHLESFRRLMMKDPEGLATFLAFARQEFAEDLVTFWISIEEFKEDGLDSKTLRSRAVATYLTYIKSRRIKVITAAQRKKIKKAITTPGKKLQQTIYDDVQAQIFELVYKGVYVRYLAQTTK</sequence>